<evidence type="ECO:0000256" key="2">
    <source>
        <dbReference type="ARBA" id="ARBA00008335"/>
    </source>
</evidence>
<feature type="transmembrane region" description="Helical" evidence="8">
    <location>
        <begin position="265"/>
        <end position="283"/>
    </location>
</feature>
<dbReference type="PANTHER" id="PTHR43271">
    <property type="entry name" value="BLL2771 PROTEIN"/>
    <property type="match status" value="1"/>
</dbReference>
<feature type="transmembrane region" description="Helical" evidence="8">
    <location>
        <begin position="122"/>
        <end position="143"/>
    </location>
</feature>
<keyword evidence="11" id="KW-1185">Reference proteome</keyword>
<dbReference type="Proteomes" id="UP000215181">
    <property type="component" value="Unassembled WGS sequence"/>
</dbReference>
<feature type="transmembrane region" description="Helical" evidence="8">
    <location>
        <begin position="63"/>
        <end position="82"/>
    </location>
</feature>
<gene>
    <name evidence="10" type="ORF">CGK74_14755</name>
</gene>
<dbReference type="GO" id="GO:0022857">
    <property type="term" value="F:transmembrane transporter activity"/>
    <property type="evidence" value="ECO:0007669"/>
    <property type="project" value="InterPro"/>
</dbReference>
<evidence type="ECO:0000256" key="8">
    <source>
        <dbReference type="SAM" id="Phobius"/>
    </source>
</evidence>
<dbReference type="Pfam" id="PF07690">
    <property type="entry name" value="MFS_1"/>
    <property type="match status" value="1"/>
</dbReference>
<comment type="subcellular location">
    <subcellularLocation>
        <location evidence="1">Cell membrane</location>
        <topology evidence="1">Multi-pass membrane protein</topology>
    </subcellularLocation>
</comment>
<dbReference type="GO" id="GO:0005886">
    <property type="term" value="C:plasma membrane"/>
    <property type="evidence" value="ECO:0007669"/>
    <property type="project" value="UniProtKB-SubCell"/>
</dbReference>
<keyword evidence="3" id="KW-0813">Transport</keyword>
<keyword evidence="7 8" id="KW-0472">Membrane</keyword>
<feature type="transmembrane region" description="Helical" evidence="8">
    <location>
        <begin position="30"/>
        <end position="51"/>
    </location>
</feature>
<organism evidence="10 11">
    <name type="scientific">Thauera propionica</name>
    <dbReference type="NCBI Taxonomy" id="2019431"/>
    <lineage>
        <taxon>Bacteria</taxon>
        <taxon>Pseudomonadati</taxon>
        <taxon>Pseudomonadota</taxon>
        <taxon>Betaproteobacteria</taxon>
        <taxon>Rhodocyclales</taxon>
        <taxon>Zoogloeaceae</taxon>
        <taxon>Thauera</taxon>
    </lineage>
</organism>
<dbReference type="PANTHER" id="PTHR43271:SF1">
    <property type="entry name" value="INNER MEMBRANE TRANSPORT PROTEIN YNFM"/>
    <property type="match status" value="1"/>
</dbReference>
<keyword evidence="5 8" id="KW-0812">Transmembrane</keyword>
<evidence type="ECO:0000259" key="9">
    <source>
        <dbReference type="PROSITE" id="PS50850"/>
    </source>
</evidence>
<proteinExistence type="inferred from homology"/>
<dbReference type="Gene3D" id="1.20.1250.20">
    <property type="entry name" value="MFS general substrate transporter like domains"/>
    <property type="match status" value="1"/>
</dbReference>
<feature type="domain" description="Major facilitator superfamily (MFS) profile" evidence="9">
    <location>
        <begin position="1"/>
        <end position="376"/>
    </location>
</feature>
<comment type="caution">
    <text evidence="10">The sequence shown here is derived from an EMBL/GenBank/DDBJ whole genome shotgun (WGS) entry which is preliminary data.</text>
</comment>
<keyword evidence="4" id="KW-1003">Cell membrane</keyword>
<feature type="transmembrane region" description="Helical" evidence="8">
    <location>
        <begin position="202"/>
        <end position="221"/>
    </location>
</feature>
<dbReference type="SUPFAM" id="SSF103473">
    <property type="entry name" value="MFS general substrate transporter"/>
    <property type="match status" value="1"/>
</dbReference>
<dbReference type="InterPro" id="IPR011701">
    <property type="entry name" value="MFS"/>
</dbReference>
<sequence length="381" mass="39507">MFVGGFATFAMVYSTQPLLPLLATDFGVSAASASLTVSATAAGLALMLIPGSVVADRLGRQPVMKIALGMAAILALATAAAPDFVSLLVLRALLGAVIAGLPAAAMAYIGEEFAANAQARAMGLYIAGNALGGMSGRFIAALLTDVASWRIALGVIGLLGLIAAFVFWRGLPASRHFRPRAATPARIFGDTLAIYRDAGLPWLFLTAFLGMGAFVGLYNFLGFRLLEAPYGLGQTAIGAIFLLYLVGTWASALSGRLAERYGRRNTLWVMVTVMGSGLALTLASPLWLIIAGVGIFTFGFFAAHALASGWVGRRAGERRALASALYLSSYYLGASVIGSVAGMAWSAGHWTGLTALLGVCVLLTAAVALRLRRLPLAANGD</sequence>
<dbReference type="AlphaFoldDB" id="A0A235EWV5"/>
<evidence type="ECO:0000313" key="11">
    <source>
        <dbReference type="Proteomes" id="UP000215181"/>
    </source>
</evidence>
<feature type="transmembrane region" description="Helical" evidence="8">
    <location>
        <begin position="289"/>
        <end position="312"/>
    </location>
</feature>
<dbReference type="EMBL" id="NOIH01000019">
    <property type="protein sequence ID" value="OYD53027.1"/>
    <property type="molecule type" value="Genomic_DNA"/>
</dbReference>
<dbReference type="InterPro" id="IPR020846">
    <property type="entry name" value="MFS_dom"/>
</dbReference>
<protein>
    <submittedName>
        <fullName evidence="10">MFS transporter</fullName>
    </submittedName>
</protein>
<feature type="transmembrane region" description="Helical" evidence="8">
    <location>
        <begin position="233"/>
        <end position="253"/>
    </location>
</feature>
<evidence type="ECO:0000256" key="4">
    <source>
        <dbReference type="ARBA" id="ARBA00022475"/>
    </source>
</evidence>
<evidence type="ECO:0000313" key="10">
    <source>
        <dbReference type="EMBL" id="OYD53027.1"/>
    </source>
</evidence>
<reference evidence="10 11" key="1">
    <citation type="submission" date="2017-07" db="EMBL/GenBank/DDBJ databases">
        <title>Thauera sp. KNDSS-Mac4 genome sequence and assembly.</title>
        <authorList>
            <person name="Mayilraj S."/>
        </authorList>
    </citation>
    <scope>NUCLEOTIDE SEQUENCE [LARGE SCALE GENOMIC DNA]</scope>
    <source>
        <strain evidence="10 11">KNDSS-Mac4</strain>
    </source>
</reference>
<evidence type="ECO:0000256" key="3">
    <source>
        <dbReference type="ARBA" id="ARBA00022448"/>
    </source>
</evidence>
<feature type="transmembrane region" description="Helical" evidence="8">
    <location>
        <begin position="324"/>
        <end position="344"/>
    </location>
</feature>
<comment type="similarity">
    <text evidence="2">Belongs to the major facilitator superfamily.</text>
</comment>
<name>A0A235EWV5_9RHOO</name>
<dbReference type="PROSITE" id="PS50850">
    <property type="entry name" value="MFS"/>
    <property type="match status" value="1"/>
</dbReference>
<dbReference type="CDD" id="cd17324">
    <property type="entry name" value="MFS_NepI_like"/>
    <property type="match status" value="1"/>
</dbReference>
<keyword evidence="6 8" id="KW-1133">Transmembrane helix</keyword>
<dbReference type="InterPro" id="IPR036259">
    <property type="entry name" value="MFS_trans_sf"/>
</dbReference>
<evidence type="ECO:0000256" key="1">
    <source>
        <dbReference type="ARBA" id="ARBA00004651"/>
    </source>
</evidence>
<feature type="transmembrane region" description="Helical" evidence="8">
    <location>
        <begin position="350"/>
        <end position="369"/>
    </location>
</feature>
<feature type="transmembrane region" description="Helical" evidence="8">
    <location>
        <begin position="149"/>
        <end position="168"/>
    </location>
</feature>
<feature type="transmembrane region" description="Helical" evidence="8">
    <location>
        <begin position="88"/>
        <end position="110"/>
    </location>
</feature>
<dbReference type="RefSeq" id="WP_094269210.1">
    <property type="nucleotide sequence ID" value="NZ_NOIH01000019.1"/>
</dbReference>
<accession>A0A235EWV5</accession>
<evidence type="ECO:0000256" key="5">
    <source>
        <dbReference type="ARBA" id="ARBA00022692"/>
    </source>
</evidence>
<dbReference type="OrthoDB" id="63984at2"/>
<evidence type="ECO:0000256" key="6">
    <source>
        <dbReference type="ARBA" id="ARBA00022989"/>
    </source>
</evidence>
<evidence type="ECO:0000256" key="7">
    <source>
        <dbReference type="ARBA" id="ARBA00023136"/>
    </source>
</evidence>